<dbReference type="Gene3D" id="2.60.120.620">
    <property type="entry name" value="q2cbj1_9rhob like domain"/>
    <property type="match status" value="1"/>
</dbReference>
<comment type="similarity">
    <text evidence="4">Belongs to the P4HA family.</text>
</comment>
<dbReference type="VEuPathDB" id="VectorBase:AARA21_004531"/>
<dbReference type="PANTHER" id="PTHR10869">
    <property type="entry name" value="PROLYL 4-HYDROXYLASE ALPHA SUBUNIT"/>
    <property type="match status" value="1"/>
</dbReference>
<keyword evidence="6" id="KW-0479">Metal-binding</keyword>
<evidence type="ECO:0000256" key="12">
    <source>
        <dbReference type="ARBA" id="ARBA00023180"/>
    </source>
</evidence>
<reference evidence="13" key="1">
    <citation type="submission" date="2022-08" db="UniProtKB">
        <authorList>
            <consortium name="EnsemblMetazoa"/>
        </authorList>
    </citation>
    <scope>IDENTIFICATION</scope>
    <source>
        <strain evidence="13">Dongola</strain>
    </source>
</reference>
<dbReference type="PROSITE" id="PS50293">
    <property type="entry name" value="TPR_REGION"/>
    <property type="match status" value="1"/>
</dbReference>
<evidence type="ECO:0000256" key="1">
    <source>
        <dbReference type="ARBA" id="ARBA00001961"/>
    </source>
</evidence>
<dbReference type="Gene3D" id="6.10.140.1460">
    <property type="match status" value="1"/>
</dbReference>
<dbReference type="GO" id="GO:0005506">
    <property type="term" value="F:iron ion binding"/>
    <property type="evidence" value="ECO:0007669"/>
    <property type="project" value="InterPro"/>
</dbReference>
<dbReference type="InterPro" id="IPR045054">
    <property type="entry name" value="P4HA-like"/>
</dbReference>
<evidence type="ECO:0000256" key="3">
    <source>
        <dbReference type="ARBA" id="ARBA00004319"/>
    </source>
</evidence>
<proteinExistence type="inferred from homology"/>
<dbReference type="Proteomes" id="UP000075840">
    <property type="component" value="Unassembled WGS sequence"/>
</dbReference>
<protein>
    <recommendedName>
        <fullName evidence="5">procollagen-proline 4-dioxygenase</fullName>
        <ecNumber evidence="5">1.14.11.2</ecNumber>
    </recommendedName>
</protein>
<evidence type="ECO:0000256" key="9">
    <source>
        <dbReference type="ARBA" id="ARBA00022964"/>
    </source>
</evidence>
<dbReference type="GO" id="GO:0005788">
    <property type="term" value="C:endoplasmic reticulum lumen"/>
    <property type="evidence" value="ECO:0007669"/>
    <property type="project" value="UniProtKB-SubCell"/>
</dbReference>
<dbReference type="VEuPathDB" id="VectorBase:AARA011627"/>
<evidence type="ECO:0000256" key="6">
    <source>
        <dbReference type="ARBA" id="ARBA00022723"/>
    </source>
</evidence>
<dbReference type="InterPro" id="IPR059068">
    <property type="entry name" value="TPR_P4H"/>
</dbReference>
<keyword evidence="12" id="KW-0325">Glycoprotein</keyword>
<evidence type="ECO:0000256" key="11">
    <source>
        <dbReference type="ARBA" id="ARBA00023004"/>
    </source>
</evidence>
<dbReference type="Pfam" id="PF08336">
    <property type="entry name" value="P4Ha_N"/>
    <property type="match status" value="1"/>
</dbReference>
<dbReference type="PROSITE" id="PS50005">
    <property type="entry name" value="TPR"/>
    <property type="match status" value="1"/>
</dbReference>
<dbReference type="EC" id="1.14.11.2" evidence="5"/>
<evidence type="ECO:0000256" key="4">
    <source>
        <dbReference type="ARBA" id="ARBA00006511"/>
    </source>
</evidence>
<keyword evidence="9" id="KW-0223">Dioxygenase</keyword>
<dbReference type="Pfam" id="PF23558">
    <property type="entry name" value="TPR_P4H"/>
    <property type="match status" value="1"/>
</dbReference>
<evidence type="ECO:0000313" key="14">
    <source>
        <dbReference type="Proteomes" id="UP000075840"/>
    </source>
</evidence>
<dbReference type="PANTHER" id="PTHR10869:SF244">
    <property type="entry name" value="PROLYL 4-HYDROXYLASE SUBUNIT ALPHA-2"/>
    <property type="match status" value="1"/>
</dbReference>
<dbReference type="Gene3D" id="1.25.40.10">
    <property type="entry name" value="Tetratricopeptide repeat domain"/>
    <property type="match status" value="1"/>
</dbReference>
<dbReference type="FunFam" id="2.60.120.620:FF:000011">
    <property type="entry name" value="Prolyl alpha subunit"/>
    <property type="match status" value="1"/>
</dbReference>
<dbReference type="GO" id="GO:0031418">
    <property type="term" value="F:L-ascorbic acid binding"/>
    <property type="evidence" value="ECO:0007669"/>
    <property type="project" value="UniProtKB-KW"/>
</dbReference>
<evidence type="ECO:0000256" key="10">
    <source>
        <dbReference type="ARBA" id="ARBA00023002"/>
    </source>
</evidence>
<dbReference type="InterPro" id="IPR006620">
    <property type="entry name" value="Pro_4_hyd_alph"/>
</dbReference>
<comment type="subcellular location">
    <subcellularLocation>
        <location evidence="3">Endoplasmic reticulum lumen</location>
    </subcellularLocation>
</comment>
<evidence type="ECO:0000256" key="7">
    <source>
        <dbReference type="ARBA" id="ARBA00022824"/>
    </source>
</evidence>
<keyword evidence="14" id="KW-1185">Reference proteome</keyword>
<keyword evidence="7" id="KW-0256">Endoplasmic reticulum</keyword>
<dbReference type="AlphaFoldDB" id="A0A182IDF6"/>
<dbReference type="InterPro" id="IPR005123">
    <property type="entry name" value="Oxoglu/Fe-dep_dioxygenase_dom"/>
</dbReference>
<dbReference type="InterPro" id="IPR011990">
    <property type="entry name" value="TPR-like_helical_dom_sf"/>
</dbReference>
<dbReference type="FunFam" id="1.25.40.10:FF:001043">
    <property type="entry name" value="Predicted protein"/>
    <property type="match status" value="1"/>
</dbReference>
<sequence length="514" mass="58922">MEAKLFFFAIGWWLCCYHPWTNVHGEYYSSVEQMRKLLKLEESLVASLGQYIKLHEQKIEFLHRQRDLLEKELKKGLKDDIEYSSNPVSAFLMVNRLVNDWERLRAFMDMDVGAKLQNTTEMPTHEDLIGVVEGLARLQDMYELNAKEMASGKLLDRTIGRQLKTAECYEIGNKLTAAKSYRHAVSWLRESLRLWTMDSPGVSKVEVMNALSYALSHQGEYEEALELTQKVLKLQPDNQRALNSKEPLEKWIEYKKQHGLPPPVPEPYVKNYPSLCRGDDQRPAKELAKLRCRYEHNRTPFLQISPLKLQEVNHDPMIVMYHDVISNKEIDAIISISKPLMHRSMVGDDHEKAVSKTRTSSNAWLDDVMHPVVRTLSQRTEDMTNLAMTAAERLQVGNYGIGGHYLPHYDYAVAEEGKEVYPSIGKGNRIATVMYYLSDVAIGGATVFPQLGLGVFPQKGSAIFWYNLHANGTVDHRTLHGACPVFVGSKWVGNKWIHERGQEFRRSCELDPKV</sequence>
<keyword evidence="10" id="KW-0560">Oxidoreductase</keyword>
<dbReference type="EMBL" id="APCN01005972">
    <property type="status" value="NOT_ANNOTATED_CDS"/>
    <property type="molecule type" value="Genomic_DNA"/>
</dbReference>
<evidence type="ECO:0000256" key="2">
    <source>
        <dbReference type="ARBA" id="ARBA00002035"/>
    </source>
</evidence>
<dbReference type="InterPro" id="IPR019734">
    <property type="entry name" value="TPR_rpt"/>
</dbReference>
<accession>A0A182IDF6</accession>
<comment type="cofactor">
    <cofactor evidence="1">
        <name>L-ascorbate</name>
        <dbReference type="ChEBI" id="CHEBI:38290"/>
    </cofactor>
</comment>
<dbReference type="InterPro" id="IPR044862">
    <property type="entry name" value="Pro_4_hyd_alph_FE2OG_OXY"/>
</dbReference>
<dbReference type="Pfam" id="PF13640">
    <property type="entry name" value="2OG-FeII_Oxy_3"/>
    <property type="match status" value="1"/>
</dbReference>
<dbReference type="SUPFAM" id="SSF48452">
    <property type="entry name" value="TPR-like"/>
    <property type="match status" value="1"/>
</dbReference>
<keyword evidence="8" id="KW-0847">Vitamin C</keyword>
<keyword evidence="11" id="KW-0408">Iron</keyword>
<dbReference type="GO" id="GO:0004656">
    <property type="term" value="F:procollagen-proline 4-dioxygenase activity"/>
    <property type="evidence" value="ECO:0007669"/>
    <property type="project" value="UniProtKB-EC"/>
</dbReference>
<comment type="function">
    <text evidence="2">Catalyzes the post-translational formation of 4-hydroxyproline in -Xaa-Pro-Gly- sequences in collagens and other proteins.</text>
</comment>
<dbReference type="EnsemblMetazoa" id="AARA011627-RA">
    <property type="protein sequence ID" value="AARA011627-PA"/>
    <property type="gene ID" value="AARA011627"/>
</dbReference>
<evidence type="ECO:0000313" key="13">
    <source>
        <dbReference type="EnsemblMetazoa" id="AARA011627-PA"/>
    </source>
</evidence>
<organism evidence="13 14">
    <name type="scientific">Anopheles arabiensis</name>
    <name type="common">Mosquito</name>
    <dbReference type="NCBI Taxonomy" id="7173"/>
    <lineage>
        <taxon>Eukaryota</taxon>
        <taxon>Metazoa</taxon>
        <taxon>Ecdysozoa</taxon>
        <taxon>Arthropoda</taxon>
        <taxon>Hexapoda</taxon>
        <taxon>Insecta</taxon>
        <taxon>Pterygota</taxon>
        <taxon>Neoptera</taxon>
        <taxon>Endopterygota</taxon>
        <taxon>Diptera</taxon>
        <taxon>Nematocera</taxon>
        <taxon>Culicoidea</taxon>
        <taxon>Culicidae</taxon>
        <taxon>Anophelinae</taxon>
        <taxon>Anopheles</taxon>
    </lineage>
</organism>
<evidence type="ECO:0000256" key="8">
    <source>
        <dbReference type="ARBA" id="ARBA00022896"/>
    </source>
</evidence>
<dbReference type="PROSITE" id="PS51471">
    <property type="entry name" value="FE2OG_OXY"/>
    <property type="match status" value="1"/>
</dbReference>
<dbReference type="SMART" id="SM00028">
    <property type="entry name" value="TPR"/>
    <property type="match status" value="2"/>
</dbReference>
<evidence type="ECO:0000256" key="5">
    <source>
        <dbReference type="ARBA" id="ARBA00012269"/>
    </source>
</evidence>
<name>A0A182IDF6_ANOAR</name>
<dbReference type="SMART" id="SM00702">
    <property type="entry name" value="P4Hc"/>
    <property type="match status" value="1"/>
</dbReference>
<dbReference type="InterPro" id="IPR013547">
    <property type="entry name" value="P4H_N"/>
</dbReference>